<accession>A0A6J6DT72</accession>
<evidence type="ECO:0000313" key="2">
    <source>
        <dbReference type="EMBL" id="CAB4567127.1"/>
    </source>
</evidence>
<dbReference type="EMBL" id="CAEZTG010000079">
    <property type="protein sequence ID" value="CAB4567127.1"/>
    <property type="molecule type" value="Genomic_DNA"/>
</dbReference>
<dbReference type="AlphaFoldDB" id="A0A6J6DT72"/>
<proteinExistence type="predicted"/>
<organism evidence="2">
    <name type="scientific">freshwater metagenome</name>
    <dbReference type="NCBI Taxonomy" id="449393"/>
    <lineage>
        <taxon>unclassified sequences</taxon>
        <taxon>metagenomes</taxon>
        <taxon>ecological metagenomes</taxon>
    </lineage>
</organism>
<feature type="compositionally biased region" description="Basic and acidic residues" evidence="1">
    <location>
        <begin position="48"/>
        <end position="63"/>
    </location>
</feature>
<reference evidence="2" key="1">
    <citation type="submission" date="2020-05" db="EMBL/GenBank/DDBJ databases">
        <authorList>
            <person name="Chiriac C."/>
            <person name="Salcher M."/>
            <person name="Ghai R."/>
            <person name="Kavagutti S V."/>
        </authorList>
    </citation>
    <scope>NUCLEOTIDE SEQUENCE</scope>
</reference>
<sequence>MQRTVLTFVVGTFDDEFSTFLTDGDLTGNVAFKCSLGTLHGDVLTGDRNLDASRNRDRSASYS</sequence>
<gene>
    <name evidence="2" type="ORF">UFOPK1603_00944</name>
</gene>
<evidence type="ECO:0000256" key="1">
    <source>
        <dbReference type="SAM" id="MobiDB-lite"/>
    </source>
</evidence>
<name>A0A6J6DT72_9ZZZZ</name>
<protein>
    <submittedName>
        <fullName evidence="2">Unannotated protein</fullName>
    </submittedName>
</protein>
<feature type="region of interest" description="Disordered" evidence="1">
    <location>
        <begin position="42"/>
        <end position="63"/>
    </location>
</feature>